<dbReference type="EMBL" id="MCOG01000157">
    <property type="protein sequence ID" value="ORY34186.1"/>
    <property type="molecule type" value="Genomic_DNA"/>
</dbReference>
<organism evidence="2 3">
    <name type="scientific">Neocallimastix californiae</name>
    <dbReference type="NCBI Taxonomy" id="1754190"/>
    <lineage>
        <taxon>Eukaryota</taxon>
        <taxon>Fungi</taxon>
        <taxon>Fungi incertae sedis</taxon>
        <taxon>Chytridiomycota</taxon>
        <taxon>Chytridiomycota incertae sedis</taxon>
        <taxon>Neocallimastigomycetes</taxon>
        <taxon>Neocallimastigales</taxon>
        <taxon>Neocallimastigaceae</taxon>
        <taxon>Neocallimastix</taxon>
    </lineage>
</organism>
<feature type="signal peptide" evidence="1">
    <location>
        <begin position="1"/>
        <end position="19"/>
    </location>
</feature>
<dbReference type="OrthoDB" id="327951at2759"/>
<protein>
    <recommendedName>
        <fullName evidence="4">Right handed beta helix domain-containing protein</fullName>
    </recommendedName>
</protein>
<dbReference type="InterPro" id="IPR011050">
    <property type="entry name" value="Pectin_lyase_fold/virulence"/>
</dbReference>
<evidence type="ECO:0008006" key="4">
    <source>
        <dbReference type="Google" id="ProtNLM"/>
    </source>
</evidence>
<dbReference type="AlphaFoldDB" id="A0A1Y2BHD2"/>
<keyword evidence="1" id="KW-0732">Signal</keyword>
<sequence length="668" mass="75511">MNIIYNIVIQFILTYICNSISVNEYEVNTINDFKNALFSSSNVIININQNLTIIDNIIHDIPKSNIVIRGKGINVTSIEFNMMDSSIYYTFNFSGNECNFVFENITIIGSVLIRHAYNVDFRNINFKGYIDIENYSEMKSNVTISNCNFYTGKHANLRQAFVHVSKKDLYIRNSNFYGGGDSTTKNLLLFTGSKRIYNLNIIDSVFNGMYLISGIDDKEGNIFIQNTIFENLFSYEHGGALKTEISNVILRNTTYKNVFASDQGGSLYITNPYELNIQNTYVYNATAINGGGLILLISSEDQKIKGFVINTVFINPYKDTLNQQYGKQGLIASIVQYSNLYIENFYGEGFIGSNGGSLFFSIYDSTLELKNIKIQDVIGYGAGGMFYSSIMPISKGNQFYATNCTLSNLFHLNSNSGSLLISAHGGIVKLNKCEFTDLNTDSAGIVYTYDNAKVTFDDVLIDRYKAHNYVHLFENSNFYNDYENAFIHLNNVSLRNLEFSGDKNVNINYYNQNCIHNNYDCFNDDYKCLIGISIDYKGVLSIQSTLIENIFSDRGITTALYSYSYITNTTIKNSFFKNGFTRIDGSNSFGIYDIKKLNFLNNTSIKGTFINQKSGIQKKTIVVEDSIFTNNEALKYGGIVYSEFLYGHDAISFNNCEFNNNSAIHGIK</sequence>
<name>A0A1Y2BHD2_9FUNG</name>
<evidence type="ECO:0000256" key="1">
    <source>
        <dbReference type="SAM" id="SignalP"/>
    </source>
</evidence>
<keyword evidence="3" id="KW-1185">Reference proteome</keyword>
<dbReference type="Proteomes" id="UP000193920">
    <property type="component" value="Unassembled WGS sequence"/>
</dbReference>
<gene>
    <name evidence="2" type="ORF">LY90DRAFT_68918</name>
</gene>
<accession>A0A1Y2BHD2</accession>
<proteinExistence type="predicted"/>
<evidence type="ECO:0000313" key="3">
    <source>
        <dbReference type="Proteomes" id="UP000193920"/>
    </source>
</evidence>
<reference evidence="2 3" key="1">
    <citation type="submission" date="2016-08" db="EMBL/GenBank/DDBJ databases">
        <title>A Parts List for Fungal Cellulosomes Revealed by Comparative Genomics.</title>
        <authorList>
            <consortium name="DOE Joint Genome Institute"/>
            <person name="Haitjema C.H."/>
            <person name="Gilmore S.P."/>
            <person name="Henske J.K."/>
            <person name="Solomon K.V."/>
            <person name="De Groot R."/>
            <person name="Kuo A."/>
            <person name="Mondo S.J."/>
            <person name="Salamov A.A."/>
            <person name="Labutti K."/>
            <person name="Zhao Z."/>
            <person name="Chiniquy J."/>
            <person name="Barry K."/>
            <person name="Brewer H.M."/>
            <person name="Purvine S.O."/>
            <person name="Wright A.T."/>
            <person name="Boxma B."/>
            <person name="Van Alen T."/>
            <person name="Hackstein J.H."/>
            <person name="Baker S.E."/>
            <person name="Grigoriev I.V."/>
            <person name="O'Malley M.A."/>
        </authorList>
    </citation>
    <scope>NUCLEOTIDE SEQUENCE [LARGE SCALE GENOMIC DNA]</scope>
    <source>
        <strain evidence="2 3">G1</strain>
    </source>
</reference>
<comment type="caution">
    <text evidence="2">The sequence shown here is derived from an EMBL/GenBank/DDBJ whole genome shotgun (WGS) entry which is preliminary data.</text>
</comment>
<evidence type="ECO:0000313" key="2">
    <source>
        <dbReference type="EMBL" id="ORY34186.1"/>
    </source>
</evidence>
<dbReference type="SUPFAM" id="SSF51126">
    <property type="entry name" value="Pectin lyase-like"/>
    <property type="match status" value="1"/>
</dbReference>
<feature type="chain" id="PRO_5012734121" description="Right handed beta helix domain-containing protein" evidence="1">
    <location>
        <begin position="20"/>
        <end position="668"/>
    </location>
</feature>